<sequence length="53" mass="6004">MLFYRHGVLIAKKLGNQSVGSIKKVVESMMNLSPEEASDKKYRSFFSKPLGKK</sequence>
<dbReference type="AlphaFoldDB" id="A0A3B1D8X0"/>
<gene>
    <name evidence="1" type="ORF">MNBD_UNCLBAC01-60</name>
</gene>
<name>A0A3B1D8X0_9ZZZZ</name>
<accession>A0A3B1D8X0</accession>
<reference evidence="1" key="1">
    <citation type="submission" date="2018-06" db="EMBL/GenBank/DDBJ databases">
        <authorList>
            <person name="Zhirakovskaya E."/>
        </authorList>
    </citation>
    <scope>NUCLEOTIDE SEQUENCE</scope>
</reference>
<dbReference type="EMBL" id="UOGJ01000040">
    <property type="protein sequence ID" value="VAX35281.1"/>
    <property type="molecule type" value="Genomic_DNA"/>
</dbReference>
<proteinExistence type="predicted"/>
<protein>
    <submittedName>
        <fullName evidence="1">Uncharacterized protein</fullName>
    </submittedName>
</protein>
<evidence type="ECO:0000313" key="1">
    <source>
        <dbReference type="EMBL" id="VAX35281.1"/>
    </source>
</evidence>
<organism evidence="1">
    <name type="scientific">hydrothermal vent metagenome</name>
    <dbReference type="NCBI Taxonomy" id="652676"/>
    <lineage>
        <taxon>unclassified sequences</taxon>
        <taxon>metagenomes</taxon>
        <taxon>ecological metagenomes</taxon>
    </lineage>
</organism>